<keyword evidence="3" id="KW-1185">Reference proteome</keyword>
<keyword evidence="1" id="KW-1133">Transmembrane helix</keyword>
<feature type="transmembrane region" description="Helical" evidence="1">
    <location>
        <begin position="52"/>
        <end position="74"/>
    </location>
</feature>
<name>A0A8H9GHM4_9MICO</name>
<reference evidence="2" key="1">
    <citation type="journal article" date="2014" name="Int. J. Syst. Evol. Microbiol.">
        <title>Complete genome sequence of Corynebacterium casei LMG S-19264T (=DSM 44701T), isolated from a smear-ripened cheese.</title>
        <authorList>
            <consortium name="US DOE Joint Genome Institute (JGI-PGF)"/>
            <person name="Walter F."/>
            <person name="Albersmeier A."/>
            <person name="Kalinowski J."/>
            <person name="Ruckert C."/>
        </authorList>
    </citation>
    <scope>NUCLEOTIDE SEQUENCE</scope>
    <source>
        <strain evidence="2">JCM 3051</strain>
    </source>
</reference>
<evidence type="ECO:0008006" key="4">
    <source>
        <dbReference type="Google" id="ProtNLM"/>
    </source>
</evidence>
<dbReference type="RefSeq" id="WP_171103346.1">
    <property type="nucleotide sequence ID" value="NZ_BMPT01000008.1"/>
</dbReference>
<organism evidence="2 3">
    <name type="scientific">Promicromonospora citrea</name>
    <dbReference type="NCBI Taxonomy" id="43677"/>
    <lineage>
        <taxon>Bacteria</taxon>
        <taxon>Bacillati</taxon>
        <taxon>Actinomycetota</taxon>
        <taxon>Actinomycetes</taxon>
        <taxon>Micrococcales</taxon>
        <taxon>Promicromonosporaceae</taxon>
        <taxon>Promicromonospora</taxon>
    </lineage>
</organism>
<evidence type="ECO:0000256" key="1">
    <source>
        <dbReference type="SAM" id="Phobius"/>
    </source>
</evidence>
<dbReference type="EMBL" id="BMPT01000008">
    <property type="protein sequence ID" value="GGM27033.1"/>
    <property type="molecule type" value="Genomic_DNA"/>
</dbReference>
<dbReference type="Proteomes" id="UP000655589">
    <property type="component" value="Unassembled WGS sequence"/>
</dbReference>
<keyword evidence="1" id="KW-0812">Transmembrane</keyword>
<feature type="transmembrane region" description="Helical" evidence="1">
    <location>
        <begin position="86"/>
        <end position="108"/>
    </location>
</feature>
<gene>
    <name evidence="2" type="ORF">GCM10010102_23440</name>
</gene>
<feature type="transmembrane region" description="Helical" evidence="1">
    <location>
        <begin position="28"/>
        <end position="46"/>
    </location>
</feature>
<keyword evidence="1" id="KW-0472">Membrane</keyword>
<reference evidence="2" key="2">
    <citation type="submission" date="2020-09" db="EMBL/GenBank/DDBJ databases">
        <authorList>
            <person name="Sun Q."/>
            <person name="Ohkuma M."/>
        </authorList>
    </citation>
    <scope>NUCLEOTIDE SEQUENCE</scope>
    <source>
        <strain evidence="2">JCM 3051</strain>
    </source>
</reference>
<accession>A0A8H9GHM4</accession>
<proteinExistence type="predicted"/>
<sequence>MTEQVPPAPHAARGAEQAMLRTALRDSLVLVAGLAVLGSAAGLLIAGVPGLWGALIGAALAAFFCGATVLSMLWTVGKGAVTMGAVVMGGWIAKMVVLIVVMAVITQFDFFDRVVLFVVLLLGAVGSALLDYRAVRNARITYVDPDAGS</sequence>
<comment type="caution">
    <text evidence="2">The sequence shown here is derived from an EMBL/GenBank/DDBJ whole genome shotgun (WGS) entry which is preliminary data.</text>
</comment>
<evidence type="ECO:0000313" key="2">
    <source>
        <dbReference type="EMBL" id="GGM27033.1"/>
    </source>
</evidence>
<dbReference type="AlphaFoldDB" id="A0A8H9GHM4"/>
<evidence type="ECO:0000313" key="3">
    <source>
        <dbReference type="Proteomes" id="UP000655589"/>
    </source>
</evidence>
<protein>
    <recommendedName>
        <fullName evidence="4">ATP synthase protein I</fullName>
    </recommendedName>
</protein>
<feature type="transmembrane region" description="Helical" evidence="1">
    <location>
        <begin position="114"/>
        <end position="132"/>
    </location>
</feature>